<organism evidence="4 5">
    <name type="scientific">Haloechinothrix aidingensis</name>
    <dbReference type="NCBI Taxonomy" id="2752311"/>
    <lineage>
        <taxon>Bacteria</taxon>
        <taxon>Bacillati</taxon>
        <taxon>Actinomycetota</taxon>
        <taxon>Actinomycetes</taxon>
        <taxon>Pseudonocardiales</taxon>
        <taxon>Pseudonocardiaceae</taxon>
        <taxon>Haloechinothrix</taxon>
    </lineage>
</organism>
<proteinExistence type="inferred from homology"/>
<dbReference type="InterPro" id="IPR028081">
    <property type="entry name" value="Leu-bd"/>
</dbReference>
<keyword evidence="2" id="KW-0732">Signal</keyword>
<protein>
    <submittedName>
        <fullName evidence="4">ABC transporter substrate-binding protein</fullName>
    </submittedName>
</protein>
<evidence type="ECO:0000259" key="3">
    <source>
        <dbReference type="Pfam" id="PF13458"/>
    </source>
</evidence>
<comment type="caution">
    <text evidence="4">The sequence shown here is derived from an EMBL/GenBank/DDBJ whole genome shotgun (WGS) entry which is preliminary data.</text>
</comment>
<gene>
    <name evidence="4" type="ORF">H0B56_08055</name>
</gene>
<dbReference type="InterPro" id="IPR028082">
    <property type="entry name" value="Peripla_BP_I"/>
</dbReference>
<dbReference type="PANTHER" id="PTHR47235:SF1">
    <property type="entry name" value="BLR6548 PROTEIN"/>
    <property type="match status" value="1"/>
</dbReference>
<evidence type="ECO:0000256" key="1">
    <source>
        <dbReference type="ARBA" id="ARBA00010062"/>
    </source>
</evidence>
<reference evidence="4 5" key="1">
    <citation type="submission" date="2020-07" db="EMBL/GenBank/DDBJ databases">
        <title>Genome of Haloechinothrix sp.</title>
        <authorList>
            <person name="Tang S.-K."/>
            <person name="Yang L."/>
            <person name="Zhu W.-Y."/>
        </authorList>
    </citation>
    <scope>NUCLEOTIDE SEQUENCE [LARGE SCALE GENOMIC DNA]</scope>
    <source>
        <strain evidence="4 5">YIM 98757</strain>
    </source>
</reference>
<dbReference type="AlphaFoldDB" id="A0A838A9N1"/>
<dbReference type="EMBL" id="JACCKD010000002">
    <property type="protein sequence ID" value="MBA0125491.1"/>
    <property type="molecule type" value="Genomic_DNA"/>
</dbReference>
<dbReference type="Gene3D" id="3.40.50.2300">
    <property type="match status" value="2"/>
</dbReference>
<dbReference type="Pfam" id="PF13458">
    <property type="entry name" value="Peripla_BP_6"/>
    <property type="match status" value="1"/>
</dbReference>
<evidence type="ECO:0000313" key="4">
    <source>
        <dbReference type="EMBL" id="MBA0125491.1"/>
    </source>
</evidence>
<feature type="domain" description="Leucine-binding protein" evidence="3">
    <location>
        <begin position="65"/>
        <end position="381"/>
    </location>
</feature>
<accession>A0A838A9N1</accession>
<keyword evidence="5" id="KW-1185">Reference proteome</keyword>
<dbReference type="Proteomes" id="UP000582974">
    <property type="component" value="Unassembled WGS sequence"/>
</dbReference>
<dbReference type="PANTHER" id="PTHR47235">
    <property type="entry name" value="BLR6548 PROTEIN"/>
    <property type="match status" value="1"/>
</dbReference>
<sequence>MVQSPCQPQGKEPTMYRRKAPLVAIIATTALVASACGIRGGDVETDVGVTEEACPDTPNEDNGCIYLGTISDLSEGPFAALAQPITQAQEAFWARVNEEGGIGGYDIDVTSFVRDNKYNPEIHNQVYQEIRDEVLALAQTLGSPQTAAILPDMESNDVIGAPASWSSEWLFEDVILQSGTNYCIEMMNAVDYAVDERGVESVVSVHYAGDYGEDGAGGAEIAAEERGLDFQAVETPPGTDNQSDAVNAIVSEEPDLVTLTAGPSDVATIVGQAAARGYEGTFVGSGPTWNPELLNSPAGDAFKNMFLHAGPWQPWDADTDAHQAMRDALPDVEPNEGFLAGWAWSYPMKAAIERAVDEGELTREGLREAAGSLESVDYEGLLPEEAGNYAAEPDEGVFRQSLISRVDEDAPTGLTVEQEFFTGPSAEGHTMDEPCF</sequence>
<name>A0A838A9N1_9PSEU</name>
<evidence type="ECO:0000313" key="5">
    <source>
        <dbReference type="Proteomes" id="UP000582974"/>
    </source>
</evidence>
<evidence type="ECO:0000256" key="2">
    <source>
        <dbReference type="ARBA" id="ARBA00022729"/>
    </source>
</evidence>
<comment type="similarity">
    <text evidence="1">Belongs to the leucine-binding protein family.</text>
</comment>
<dbReference type="SUPFAM" id="SSF53822">
    <property type="entry name" value="Periplasmic binding protein-like I"/>
    <property type="match status" value="1"/>
</dbReference>